<comment type="caution">
    <text evidence="9">The sequence shown here is derived from an EMBL/GenBank/DDBJ whole genome shotgun (WGS) entry which is preliminary data.</text>
</comment>
<sequence length="186" mass="20828">MKQLPRSWDAGANLIIGNRIPKDYFITKGRGESDITFHAGSYHLALKEAGIESYNIMTYSSILPGVARLVKKPQSYTHGSVMETIMSVCNMVGGQRGTAGIIYGWLYDKKTKQKYGGLVCECSGNISQAETKHQLKASLNELYFNGYSVKYRLKDEKIMINSFTPKKKFGTVLVGLCFVNYLYPQV</sequence>
<dbReference type="InterPro" id="IPR002724">
    <property type="entry name" value="Pyruvoyl-dep_arg_deCO2ase"/>
</dbReference>
<evidence type="ECO:0000256" key="8">
    <source>
        <dbReference type="ARBA" id="ARBA00049309"/>
    </source>
</evidence>
<organism evidence="9 10">
    <name type="scientific">Candidatus Kuenenbacteria bacterium CG23_combo_of_CG06-09_8_20_14_all_39_39</name>
    <dbReference type="NCBI Taxonomy" id="1974623"/>
    <lineage>
        <taxon>Bacteria</taxon>
        <taxon>Candidatus Kueneniibacteriota</taxon>
    </lineage>
</organism>
<proteinExistence type="inferred from homology"/>
<accession>A0A2G9Z6M0</accession>
<dbReference type="Proteomes" id="UP000231235">
    <property type="component" value="Unassembled WGS sequence"/>
</dbReference>
<evidence type="ECO:0000313" key="9">
    <source>
        <dbReference type="EMBL" id="PIP28817.1"/>
    </source>
</evidence>
<dbReference type="AlphaFoldDB" id="A0A2G9Z6M0"/>
<dbReference type="EMBL" id="PCRX01000048">
    <property type="protein sequence ID" value="PIP28817.1"/>
    <property type="molecule type" value="Genomic_DNA"/>
</dbReference>
<dbReference type="GO" id="GO:0008792">
    <property type="term" value="F:arginine decarboxylase activity"/>
    <property type="evidence" value="ECO:0007669"/>
    <property type="project" value="UniProtKB-EC"/>
</dbReference>
<evidence type="ECO:0000313" key="10">
    <source>
        <dbReference type="Proteomes" id="UP000231235"/>
    </source>
</evidence>
<keyword evidence="5" id="KW-0210">Decarboxylase</keyword>
<comment type="catalytic activity">
    <reaction evidence="8">
        <text>L-arginine + H(+) = agmatine + CO2</text>
        <dbReference type="Rhea" id="RHEA:17641"/>
        <dbReference type="ChEBI" id="CHEBI:15378"/>
        <dbReference type="ChEBI" id="CHEBI:16526"/>
        <dbReference type="ChEBI" id="CHEBI:32682"/>
        <dbReference type="ChEBI" id="CHEBI:58145"/>
        <dbReference type="EC" id="4.1.1.19"/>
    </reaction>
</comment>
<comment type="similarity">
    <text evidence="2">Belongs to the pyruvoyl-dependent arginine decarboxylase family.</text>
</comment>
<evidence type="ECO:0000256" key="5">
    <source>
        <dbReference type="ARBA" id="ARBA00022793"/>
    </source>
</evidence>
<dbReference type="PANTHER" id="PTHR40438">
    <property type="entry name" value="PYRUVOYL-DEPENDENT ARGININE DECARBOXYLASE"/>
    <property type="match status" value="1"/>
</dbReference>
<protein>
    <recommendedName>
        <fullName evidence="4">Pyruvoyl-dependent arginine decarboxylase AaxB</fullName>
        <ecNumber evidence="3">4.1.1.19</ecNumber>
    </recommendedName>
</protein>
<name>A0A2G9Z6M0_9BACT</name>
<comment type="cofactor">
    <cofactor evidence="1">
        <name>pyruvate</name>
        <dbReference type="ChEBI" id="CHEBI:15361"/>
    </cofactor>
</comment>
<evidence type="ECO:0000256" key="2">
    <source>
        <dbReference type="ARBA" id="ARBA00008611"/>
    </source>
</evidence>
<dbReference type="Gene3D" id="3.50.20.10">
    <property type="entry name" value="Pyruvoyl-Dependent Histidine Decarboxylase, subunit B"/>
    <property type="match status" value="1"/>
</dbReference>
<dbReference type="SFLD" id="SFLDS00055">
    <property type="entry name" value="Pyruvoyl-Dependent_Histidine/A"/>
    <property type="match status" value="1"/>
</dbReference>
<dbReference type="SUPFAM" id="SSF56271">
    <property type="entry name" value="Pyruvoyl-dependent histidine and arginine decarboxylases"/>
    <property type="match status" value="1"/>
</dbReference>
<dbReference type="GO" id="GO:0006527">
    <property type="term" value="P:L-arginine catabolic process"/>
    <property type="evidence" value="ECO:0007669"/>
    <property type="project" value="InterPro"/>
</dbReference>
<dbReference type="InterPro" id="IPR016104">
    <property type="entry name" value="Pyr-dep_his/arg-deCO2ase"/>
</dbReference>
<dbReference type="EC" id="4.1.1.19" evidence="3"/>
<evidence type="ECO:0000256" key="7">
    <source>
        <dbReference type="ARBA" id="ARBA00023317"/>
    </source>
</evidence>
<keyword evidence="7" id="KW-0670">Pyruvate</keyword>
<evidence type="ECO:0000256" key="1">
    <source>
        <dbReference type="ARBA" id="ARBA00001928"/>
    </source>
</evidence>
<evidence type="ECO:0000256" key="4">
    <source>
        <dbReference type="ARBA" id="ARBA00014727"/>
    </source>
</evidence>
<evidence type="ECO:0000256" key="6">
    <source>
        <dbReference type="ARBA" id="ARBA00023239"/>
    </source>
</evidence>
<keyword evidence="6" id="KW-0456">Lyase</keyword>
<gene>
    <name evidence="9" type="ORF">COX28_02645</name>
</gene>
<evidence type="ECO:0000256" key="3">
    <source>
        <dbReference type="ARBA" id="ARBA00012426"/>
    </source>
</evidence>
<dbReference type="PANTHER" id="PTHR40438:SF1">
    <property type="entry name" value="PYRUVOYL-DEPENDENT ARGININE DECARBOXYLASE"/>
    <property type="match status" value="1"/>
</dbReference>
<dbReference type="SFLD" id="SFLDG01170">
    <property type="entry name" value="Pyruvoyl-dependent_arginine_de"/>
    <property type="match status" value="1"/>
</dbReference>
<dbReference type="InterPro" id="IPR016105">
    <property type="entry name" value="Pyr-dep_his/arg-deCO2ase_sand"/>
</dbReference>
<reference evidence="9 10" key="1">
    <citation type="submission" date="2017-09" db="EMBL/GenBank/DDBJ databases">
        <title>Depth-based differentiation of microbial function through sediment-hosted aquifers and enrichment of novel symbionts in the deep terrestrial subsurface.</title>
        <authorList>
            <person name="Probst A.J."/>
            <person name="Ladd B."/>
            <person name="Jarett J.K."/>
            <person name="Geller-Mcgrath D.E."/>
            <person name="Sieber C.M."/>
            <person name="Emerson J.B."/>
            <person name="Anantharaman K."/>
            <person name="Thomas B.C."/>
            <person name="Malmstrom R."/>
            <person name="Stieglmeier M."/>
            <person name="Klingl A."/>
            <person name="Woyke T."/>
            <person name="Ryan C.M."/>
            <person name="Banfield J.F."/>
        </authorList>
    </citation>
    <scope>NUCLEOTIDE SEQUENCE [LARGE SCALE GENOMIC DNA]</scope>
    <source>
        <strain evidence="9">CG23_combo_of_CG06-09_8_20_14_all_39_39</strain>
    </source>
</reference>
<dbReference type="Pfam" id="PF01862">
    <property type="entry name" value="PvlArgDC"/>
    <property type="match status" value="1"/>
</dbReference>